<evidence type="ECO:0000313" key="4">
    <source>
        <dbReference type="RefSeq" id="XP_035671804.1"/>
    </source>
</evidence>
<feature type="domain" description="BTB" evidence="2">
    <location>
        <begin position="37"/>
        <end position="110"/>
    </location>
</feature>
<accession>A0A9J7KXG6</accession>
<reference evidence="3" key="1">
    <citation type="journal article" date="2020" name="Nat. Ecol. Evol.">
        <title>Deeply conserved synteny resolves early events in vertebrate evolution.</title>
        <authorList>
            <person name="Simakov O."/>
            <person name="Marletaz F."/>
            <person name="Yue J.X."/>
            <person name="O'Connell B."/>
            <person name="Jenkins J."/>
            <person name="Brandt A."/>
            <person name="Calef R."/>
            <person name="Tung C.H."/>
            <person name="Huang T.K."/>
            <person name="Schmutz J."/>
            <person name="Satoh N."/>
            <person name="Yu J.K."/>
            <person name="Putnam N.H."/>
            <person name="Green R.E."/>
            <person name="Rokhsar D.S."/>
        </authorList>
    </citation>
    <scope>NUCLEOTIDE SEQUENCE [LARGE SCALE GENOMIC DNA]</scope>
    <source>
        <strain evidence="3">S238N-H82</strain>
    </source>
</reference>
<dbReference type="SUPFAM" id="SSF54695">
    <property type="entry name" value="POZ domain"/>
    <property type="match status" value="1"/>
</dbReference>
<dbReference type="InterPro" id="IPR050457">
    <property type="entry name" value="ZnFinger_BTB_dom_contain"/>
</dbReference>
<dbReference type="OMA" id="TMAGNRT"/>
<dbReference type="PANTHER" id="PTHR46105">
    <property type="entry name" value="AGAP004733-PA"/>
    <property type="match status" value="1"/>
</dbReference>
<dbReference type="CDD" id="cd18186">
    <property type="entry name" value="BTB_POZ_ZBTB_KLHL-like"/>
    <property type="match status" value="1"/>
</dbReference>
<dbReference type="InterPro" id="IPR011333">
    <property type="entry name" value="SKP1/BTB/POZ_sf"/>
</dbReference>
<dbReference type="GO" id="GO:0000981">
    <property type="term" value="F:DNA-binding transcription factor activity, RNA polymerase II-specific"/>
    <property type="evidence" value="ECO:0000318"/>
    <property type="project" value="GO_Central"/>
</dbReference>
<dbReference type="Gene3D" id="3.30.710.10">
    <property type="entry name" value="Potassium Channel Kv1.1, Chain A"/>
    <property type="match status" value="1"/>
</dbReference>
<dbReference type="RefSeq" id="XP_035671804.1">
    <property type="nucleotide sequence ID" value="XM_035815911.1"/>
</dbReference>
<evidence type="ECO:0000313" key="3">
    <source>
        <dbReference type="Proteomes" id="UP000001554"/>
    </source>
</evidence>
<protein>
    <submittedName>
        <fullName evidence="4 5">16S rRNA endonuclease CdiA-like</fullName>
    </submittedName>
</protein>
<evidence type="ECO:0000259" key="2">
    <source>
        <dbReference type="PROSITE" id="PS50097"/>
    </source>
</evidence>
<dbReference type="Proteomes" id="UP000001554">
    <property type="component" value="Chromosome 4"/>
</dbReference>
<dbReference type="OrthoDB" id="10072069at2759"/>
<dbReference type="PANTHER" id="PTHR46105:SF28">
    <property type="entry name" value="ZINC FINGER PROTEIN 37-LIKE"/>
    <property type="match status" value="1"/>
</dbReference>
<feature type="region of interest" description="Disordered" evidence="1">
    <location>
        <begin position="714"/>
        <end position="771"/>
    </location>
</feature>
<feature type="region of interest" description="Disordered" evidence="1">
    <location>
        <begin position="784"/>
        <end position="806"/>
    </location>
</feature>
<dbReference type="GO" id="GO:0000978">
    <property type="term" value="F:RNA polymerase II cis-regulatory region sequence-specific DNA binding"/>
    <property type="evidence" value="ECO:0000318"/>
    <property type="project" value="GO_Central"/>
</dbReference>
<dbReference type="RefSeq" id="XP_035671805.1">
    <property type="nucleotide sequence ID" value="XM_035815912.1"/>
</dbReference>
<dbReference type="Pfam" id="PF00651">
    <property type="entry name" value="BTB"/>
    <property type="match status" value="1"/>
</dbReference>
<gene>
    <name evidence="4 5" type="primary">LOC118412864</name>
</gene>
<organism evidence="3 5">
    <name type="scientific">Branchiostoma floridae</name>
    <name type="common">Florida lancelet</name>
    <name type="synonym">Amphioxus</name>
    <dbReference type="NCBI Taxonomy" id="7739"/>
    <lineage>
        <taxon>Eukaryota</taxon>
        <taxon>Metazoa</taxon>
        <taxon>Chordata</taxon>
        <taxon>Cephalochordata</taxon>
        <taxon>Leptocardii</taxon>
        <taxon>Amphioxiformes</taxon>
        <taxon>Branchiostomatidae</taxon>
        <taxon>Branchiostoma</taxon>
    </lineage>
</organism>
<dbReference type="PROSITE" id="PS50097">
    <property type="entry name" value="BTB"/>
    <property type="match status" value="1"/>
</dbReference>
<evidence type="ECO:0000313" key="5">
    <source>
        <dbReference type="RefSeq" id="XP_035671805.1"/>
    </source>
</evidence>
<sequence>MAGDHMYSQKGITLTFGQRERSLLCRLNQMRNDGELCDVTIIVEDQQFRCHRMVLAAFSSYFQSLFDVLNRKGFVVAVSVRLSDGDKNLKASAFAQLLDYLYTGSIRVTKQSAANIMHAANGRYFNFEEVKQACTKLLQNTGTTADNGTCTIVQNSGTLAGNGTIVQNLGTVAGNCTGTANGIIVQNSGTLAGNGAIVQNSETPAGNGTIVQNLGTVAGNGTGTGNGTIVQNSGAQSENGTIVQNLGKSMQAGNGTIVQNSGTQAGNGTIVQNSGAQAGNSTIVQNSGAQARNGTIVQNSGTEEGNRTIVQNSGTQAGNSTIVQNSGEQAGNGTIVQNAEAQAGKGTIVQNSGAQAGNGTIVQNSGAQSGNGTIVQNSGTEEGNRTIVQNSGTQAGNGTIVQNSGEQAGNGTIVQNAEALAGNGTIVQNSRAQAGNPTITQKLVTMPEKWTIPLNSQMLAEKCTIPQNLGIVARNGTVLQDLGTMAENGTIVQNSGTLAKNSATLPNSGTMVRSSQGRETGALASRSNDVMQKTVGINSNDDVHGKESLHGGATCKTTDKQNETYKAAASSQSAPLQNAGIDKEKEKIPTCEEVCKPLSKTFESNSMQDTSSDDNNVSSSCTKVKVKEEVQEFQYLSQLTWTHDAKKKAADADPFDDNPKEEKAREEDLNQFLLNELEMELGGIPTIGDLDEEPIVCHSLGWFEEDLDCSEGERSEVRSTIDSDTDCGDSEGGRRKRKWSEETFQGKKRSKRDIDSEASAAHTSDGSALDSHSPANYYPLFISKQPSTESRIPGAPPDPVRKDLERSKMPSNPIMFFGDFGTTQDTNLQGTVHVNKPTNMKMAVMSKRGAFPHSQNAQLKTVHNPSMGVKPRSVFMSFGDRVVARDLEVTQT</sequence>
<dbReference type="SMART" id="SM00225">
    <property type="entry name" value="BTB"/>
    <property type="match status" value="1"/>
</dbReference>
<reference evidence="4 5" key="2">
    <citation type="submission" date="2025-04" db="UniProtKB">
        <authorList>
            <consortium name="RefSeq"/>
        </authorList>
    </citation>
    <scope>IDENTIFICATION</scope>
    <source>
        <strain evidence="4 5">S238N-H82</strain>
        <tissue evidence="4 5">Testes</tissue>
    </source>
</reference>
<name>A0A9J7KXG6_BRAFL</name>
<dbReference type="GO" id="GO:0006357">
    <property type="term" value="P:regulation of transcription by RNA polymerase II"/>
    <property type="evidence" value="ECO:0000318"/>
    <property type="project" value="GO_Central"/>
</dbReference>
<keyword evidence="3" id="KW-1185">Reference proteome</keyword>
<dbReference type="InterPro" id="IPR000210">
    <property type="entry name" value="BTB/POZ_dom"/>
</dbReference>
<dbReference type="AlphaFoldDB" id="A0A9J7KXG6"/>
<evidence type="ECO:0000256" key="1">
    <source>
        <dbReference type="SAM" id="MobiDB-lite"/>
    </source>
</evidence>
<dbReference type="GeneID" id="118412864"/>
<dbReference type="KEGG" id="bfo:118412864"/>
<proteinExistence type="predicted"/>